<evidence type="ECO:0000313" key="10">
    <source>
        <dbReference type="EMBL" id="CDY39662.1"/>
    </source>
</evidence>
<dbReference type="Gramene" id="CDY39662">
    <property type="protein sequence ID" value="CDY39662"/>
    <property type="gene ID" value="GSBRNA2T00068236001"/>
</dbReference>
<dbReference type="Pfam" id="PF03171">
    <property type="entry name" value="2OG-FeII_Oxy"/>
    <property type="match status" value="1"/>
</dbReference>
<dbReference type="PROSITE" id="PS51471">
    <property type="entry name" value="FE2OG_OXY"/>
    <property type="match status" value="1"/>
</dbReference>
<sequence length="362" mass="41441">MGGNETQDLPVINLSDKNMKPGTELWNSTRNSVREAMEHHGWFVAEYNSFPAELHKSVLEASKELLDLPPEVKVKNENHKAGHGYITMSSDDQPVHEGLGIDQANDIQQCRRFSSLMWPDHHNNDRFCETVNAYAKMQAELEQLVIRMLFESYNLERYTEKHIRGSRYLLRLLKYRRLPNGEPNRKFISHTDKSFISILHQNHITGLMLKSEKEDVWYPFIPSPTKFAVIAGDAIMAWSNDRIKSCYHKVEMESVEMRYSFGFFSFQENMISTPEEMVDKDHPLAYKPFHHDGLLAFYETVEVHLKAHRTMTKAYCGITASSSESVSPPPPPPQPSSSSSGDSREKTASRSSDAISQKITNT</sequence>
<proteinExistence type="inferred from homology"/>
<evidence type="ECO:0000256" key="5">
    <source>
        <dbReference type="ARBA" id="ARBA00023004"/>
    </source>
</evidence>
<feature type="region of interest" description="Disordered" evidence="8">
    <location>
        <begin position="320"/>
        <end position="362"/>
    </location>
</feature>
<dbReference type="STRING" id="3708.A0A078HP82"/>
<dbReference type="InterPro" id="IPR050231">
    <property type="entry name" value="Iron_ascorbate_oxido_reductase"/>
</dbReference>
<name>A0A078HP82_BRANA</name>
<dbReference type="PANTHER" id="PTHR47990">
    <property type="entry name" value="2-OXOGLUTARATE (2OG) AND FE(II)-DEPENDENT OXYGENASE SUPERFAMILY PROTEIN-RELATED"/>
    <property type="match status" value="1"/>
</dbReference>
<dbReference type="InterPro" id="IPR026992">
    <property type="entry name" value="DIOX_N"/>
</dbReference>
<keyword evidence="11" id="KW-1185">Reference proteome</keyword>
<dbReference type="InterPro" id="IPR027443">
    <property type="entry name" value="IPNS-like_sf"/>
</dbReference>
<comment type="similarity">
    <text evidence="1 7">Belongs to the iron/ascorbate-dependent oxidoreductase family.</text>
</comment>
<evidence type="ECO:0000256" key="4">
    <source>
        <dbReference type="ARBA" id="ARBA00023002"/>
    </source>
</evidence>
<evidence type="ECO:0000256" key="1">
    <source>
        <dbReference type="ARBA" id="ARBA00008056"/>
    </source>
</evidence>
<dbReference type="Gene3D" id="2.60.120.330">
    <property type="entry name" value="B-lactam Antibiotic, Isopenicillin N Synthase, Chain"/>
    <property type="match status" value="1"/>
</dbReference>
<dbReference type="Pfam" id="PF14226">
    <property type="entry name" value="DIOX_N"/>
    <property type="match status" value="1"/>
</dbReference>
<dbReference type="SMR" id="A0A078HP82"/>
<comment type="function">
    <text evidence="6">Probable 2-oxoglutarate-dependent dioxygenase that may be involved in glucosinolates biosynthesis. May play a role in the production of aliphatic glucosinolates.</text>
</comment>
<keyword evidence="2 7" id="KW-0479">Metal-binding</keyword>
<evidence type="ECO:0000313" key="11">
    <source>
        <dbReference type="Proteomes" id="UP000028999"/>
    </source>
</evidence>
<dbReference type="GO" id="GO:0016706">
    <property type="term" value="F:2-oxoglutarate-dependent dioxygenase activity"/>
    <property type="evidence" value="ECO:0000318"/>
    <property type="project" value="GO_Central"/>
</dbReference>
<dbReference type="Proteomes" id="UP000028999">
    <property type="component" value="Unassembled WGS sequence"/>
</dbReference>
<evidence type="ECO:0000259" key="9">
    <source>
        <dbReference type="PROSITE" id="PS51471"/>
    </source>
</evidence>
<dbReference type="AlphaFoldDB" id="A0A078HP82"/>
<dbReference type="OMA" id="SKSICHA"/>
<dbReference type="InterPro" id="IPR005123">
    <property type="entry name" value="Oxoglu/Fe-dep_dioxygenase_dom"/>
</dbReference>
<keyword evidence="5 7" id="KW-0408">Iron</keyword>
<evidence type="ECO:0000256" key="8">
    <source>
        <dbReference type="SAM" id="MobiDB-lite"/>
    </source>
</evidence>
<keyword evidence="3" id="KW-0223">Dioxygenase</keyword>
<feature type="compositionally biased region" description="Polar residues" evidence="8">
    <location>
        <begin position="349"/>
        <end position="362"/>
    </location>
</feature>
<reference evidence="10 11" key="1">
    <citation type="journal article" date="2014" name="Science">
        <title>Plant genetics. Early allopolyploid evolution in the post-Neolithic Brassica napus oilseed genome.</title>
        <authorList>
            <person name="Chalhoub B."/>
            <person name="Denoeud F."/>
            <person name="Liu S."/>
            <person name="Parkin I.A."/>
            <person name="Tang H."/>
            <person name="Wang X."/>
            <person name="Chiquet J."/>
            <person name="Belcram H."/>
            <person name="Tong C."/>
            <person name="Samans B."/>
            <person name="Correa M."/>
            <person name="Da Silva C."/>
            <person name="Just J."/>
            <person name="Falentin C."/>
            <person name="Koh C.S."/>
            <person name="Le Clainche I."/>
            <person name="Bernard M."/>
            <person name="Bento P."/>
            <person name="Noel B."/>
            <person name="Labadie K."/>
            <person name="Alberti A."/>
            <person name="Charles M."/>
            <person name="Arnaud D."/>
            <person name="Guo H."/>
            <person name="Daviaud C."/>
            <person name="Alamery S."/>
            <person name="Jabbari K."/>
            <person name="Zhao M."/>
            <person name="Edger P.P."/>
            <person name="Chelaifa H."/>
            <person name="Tack D."/>
            <person name="Lassalle G."/>
            <person name="Mestiri I."/>
            <person name="Schnel N."/>
            <person name="Le Paslier M.C."/>
            <person name="Fan G."/>
            <person name="Renault V."/>
            <person name="Bayer P.E."/>
            <person name="Golicz A.A."/>
            <person name="Manoli S."/>
            <person name="Lee T.H."/>
            <person name="Thi V.H."/>
            <person name="Chalabi S."/>
            <person name="Hu Q."/>
            <person name="Fan C."/>
            <person name="Tollenaere R."/>
            <person name="Lu Y."/>
            <person name="Battail C."/>
            <person name="Shen J."/>
            <person name="Sidebottom C.H."/>
            <person name="Wang X."/>
            <person name="Canaguier A."/>
            <person name="Chauveau A."/>
            <person name="Berard A."/>
            <person name="Deniot G."/>
            <person name="Guan M."/>
            <person name="Liu Z."/>
            <person name="Sun F."/>
            <person name="Lim Y.P."/>
            <person name="Lyons E."/>
            <person name="Town C.D."/>
            <person name="Bancroft I."/>
            <person name="Wang X."/>
            <person name="Meng J."/>
            <person name="Ma J."/>
            <person name="Pires J.C."/>
            <person name="King G.J."/>
            <person name="Brunel D."/>
            <person name="Delourme R."/>
            <person name="Renard M."/>
            <person name="Aury J.M."/>
            <person name="Adams K.L."/>
            <person name="Batley J."/>
            <person name="Snowdon R.J."/>
            <person name="Tost J."/>
            <person name="Edwards D."/>
            <person name="Zhou Y."/>
            <person name="Hua W."/>
            <person name="Sharpe A.G."/>
            <person name="Paterson A.H."/>
            <person name="Guan C."/>
            <person name="Wincker P."/>
        </authorList>
    </citation>
    <scope>NUCLEOTIDE SEQUENCE [LARGE SCALE GENOMIC DNA]</scope>
    <source>
        <strain evidence="11">cv. Darmor-bzh</strain>
    </source>
</reference>
<dbReference type="InterPro" id="IPR044861">
    <property type="entry name" value="IPNS-like_FE2OG_OXY"/>
</dbReference>
<dbReference type="FunFam" id="2.60.120.330:FF:000022">
    <property type="entry name" value="Probable 2-oxoglutarate-dependent dioxygenase AOP1.2"/>
    <property type="match status" value="1"/>
</dbReference>
<evidence type="ECO:0000256" key="2">
    <source>
        <dbReference type="ARBA" id="ARBA00022723"/>
    </source>
</evidence>
<evidence type="ECO:0000256" key="6">
    <source>
        <dbReference type="ARBA" id="ARBA00057022"/>
    </source>
</evidence>
<keyword evidence="4 7" id="KW-0560">Oxidoreductase</keyword>
<dbReference type="GO" id="GO:0046872">
    <property type="term" value="F:metal ion binding"/>
    <property type="evidence" value="ECO:0007669"/>
    <property type="project" value="UniProtKB-KW"/>
</dbReference>
<protein>
    <submittedName>
        <fullName evidence="10">BnaC05g11910D protein</fullName>
    </submittedName>
</protein>
<evidence type="ECO:0000256" key="3">
    <source>
        <dbReference type="ARBA" id="ARBA00022964"/>
    </source>
</evidence>
<evidence type="ECO:0000256" key="7">
    <source>
        <dbReference type="RuleBase" id="RU003682"/>
    </source>
</evidence>
<dbReference type="EMBL" id="LK032453">
    <property type="protein sequence ID" value="CDY39662.1"/>
    <property type="molecule type" value="Genomic_DNA"/>
</dbReference>
<accession>A0A078HP82</accession>
<dbReference type="SUPFAM" id="SSF51197">
    <property type="entry name" value="Clavaminate synthase-like"/>
    <property type="match status" value="1"/>
</dbReference>
<organism evidence="10 11">
    <name type="scientific">Brassica napus</name>
    <name type="common">Rape</name>
    <dbReference type="NCBI Taxonomy" id="3708"/>
    <lineage>
        <taxon>Eukaryota</taxon>
        <taxon>Viridiplantae</taxon>
        <taxon>Streptophyta</taxon>
        <taxon>Embryophyta</taxon>
        <taxon>Tracheophyta</taxon>
        <taxon>Spermatophyta</taxon>
        <taxon>Magnoliopsida</taxon>
        <taxon>eudicotyledons</taxon>
        <taxon>Gunneridae</taxon>
        <taxon>Pentapetalae</taxon>
        <taxon>rosids</taxon>
        <taxon>malvids</taxon>
        <taxon>Brassicales</taxon>
        <taxon>Brassicaceae</taxon>
        <taxon>Brassiceae</taxon>
        <taxon>Brassica</taxon>
    </lineage>
</organism>
<dbReference type="PaxDb" id="3708-A0A078HP82"/>
<feature type="domain" description="Fe2OG dioxygenase" evidence="9">
    <location>
        <begin position="165"/>
        <end position="268"/>
    </location>
</feature>
<gene>
    <name evidence="10" type="primary">BnaC05g11910D</name>
    <name evidence="10" type="ORF">GSBRNA2T00068236001</name>
</gene>